<evidence type="ECO:0000256" key="2">
    <source>
        <dbReference type="ARBA" id="ARBA00022679"/>
    </source>
</evidence>
<dbReference type="EMBL" id="VJWA01000002">
    <property type="protein sequence ID" value="TRW14873.1"/>
    <property type="molecule type" value="Genomic_DNA"/>
</dbReference>
<dbReference type="Proteomes" id="UP000317894">
    <property type="component" value="Unassembled WGS sequence"/>
</dbReference>
<dbReference type="AlphaFoldDB" id="A0A552U9H8"/>
<dbReference type="GO" id="GO:0008168">
    <property type="term" value="F:methyltransferase activity"/>
    <property type="evidence" value="ECO:0007669"/>
    <property type="project" value="UniProtKB-KW"/>
</dbReference>
<dbReference type="InterPro" id="IPR029063">
    <property type="entry name" value="SAM-dependent_MTases_sf"/>
</dbReference>
<dbReference type="PANTHER" id="PTHR40048">
    <property type="entry name" value="RHAMNOSYL O-METHYLTRANSFERASE"/>
    <property type="match status" value="1"/>
</dbReference>
<evidence type="ECO:0000313" key="4">
    <source>
        <dbReference type="Proteomes" id="UP000317894"/>
    </source>
</evidence>
<protein>
    <submittedName>
        <fullName evidence="3">Hydroxylase</fullName>
    </submittedName>
</protein>
<sequence length="251" mass="27668">MKIEIDTDAHSLTVDGAAHDLFSKEAFDVVADLWVKTGWVRKYSYGFSWLGRPIIQLPDDMLRIQEAIWQVQPDVIVETGIAHGGSLIFYASLMEMIGKGRVIGLDIDIRAHNRAAIEAHPMVKRITMIEGSSTAPETVAAVRQHIGPNDTVMLILDSNHSRDHVADELAAYADLVTPGSYILSQDGVMKLVAGSPRAPAEWATDNPITAVEAFLAGRDDFELSHPPRPFDETLDTPECSHHPVGWLRRKG</sequence>
<proteinExistence type="predicted"/>
<reference evidence="3 4" key="1">
    <citation type="submission" date="2019-07" db="EMBL/GenBank/DDBJ databases">
        <title>Novel species isolated from glacier.</title>
        <authorList>
            <person name="Liu Q."/>
            <person name="Xin Y.-H."/>
        </authorList>
    </citation>
    <scope>NUCLEOTIDE SEQUENCE [LARGE SCALE GENOMIC DNA]</scope>
    <source>
        <strain evidence="3 4">LB1R16</strain>
    </source>
</reference>
<dbReference type="InterPro" id="IPR007072">
    <property type="entry name" value="RNMT_CmcI"/>
</dbReference>
<dbReference type="RefSeq" id="WP_144335043.1">
    <property type="nucleotide sequence ID" value="NZ_VJWA01000002.1"/>
</dbReference>
<gene>
    <name evidence="3" type="ORF">FMM06_14475</name>
</gene>
<comment type="caution">
    <text evidence="3">The sequence shown here is derived from an EMBL/GenBank/DDBJ whole genome shotgun (WGS) entry which is preliminary data.</text>
</comment>
<dbReference type="GO" id="GO:0008610">
    <property type="term" value="P:lipid biosynthetic process"/>
    <property type="evidence" value="ECO:0007669"/>
    <property type="project" value="InterPro"/>
</dbReference>
<dbReference type="GO" id="GO:0005886">
    <property type="term" value="C:plasma membrane"/>
    <property type="evidence" value="ECO:0007669"/>
    <property type="project" value="TreeGrafter"/>
</dbReference>
<keyword evidence="2" id="KW-0808">Transferase</keyword>
<dbReference type="Pfam" id="PF04989">
    <property type="entry name" value="RMNT_CmcI"/>
    <property type="match status" value="1"/>
</dbReference>
<organism evidence="3 4">
    <name type="scientific">Glacieibacterium frigidum</name>
    <dbReference type="NCBI Taxonomy" id="2593303"/>
    <lineage>
        <taxon>Bacteria</taxon>
        <taxon>Pseudomonadati</taxon>
        <taxon>Pseudomonadota</taxon>
        <taxon>Alphaproteobacteria</taxon>
        <taxon>Sphingomonadales</taxon>
        <taxon>Sphingosinicellaceae</taxon>
        <taxon>Glacieibacterium</taxon>
    </lineage>
</organism>
<evidence type="ECO:0000256" key="1">
    <source>
        <dbReference type="ARBA" id="ARBA00022603"/>
    </source>
</evidence>
<dbReference type="SUPFAM" id="SSF53335">
    <property type="entry name" value="S-adenosyl-L-methionine-dependent methyltransferases"/>
    <property type="match status" value="1"/>
</dbReference>
<dbReference type="OrthoDB" id="189417at2"/>
<dbReference type="GO" id="GO:0071770">
    <property type="term" value="P:DIM/DIP cell wall layer assembly"/>
    <property type="evidence" value="ECO:0007669"/>
    <property type="project" value="TreeGrafter"/>
</dbReference>
<accession>A0A552U9H8</accession>
<dbReference type="GO" id="GO:0032259">
    <property type="term" value="P:methylation"/>
    <property type="evidence" value="ECO:0007669"/>
    <property type="project" value="UniProtKB-KW"/>
</dbReference>
<keyword evidence="4" id="KW-1185">Reference proteome</keyword>
<keyword evidence="1" id="KW-0489">Methyltransferase</keyword>
<dbReference type="Gene3D" id="3.40.50.150">
    <property type="entry name" value="Vaccinia Virus protein VP39"/>
    <property type="match status" value="1"/>
</dbReference>
<evidence type="ECO:0000313" key="3">
    <source>
        <dbReference type="EMBL" id="TRW14873.1"/>
    </source>
</evidence>
<dbReference type="PANTHER" id="PTHR40048:SF1">
    <property type="entry name" value="RHAMNOSYL O-METHYLTRANSFERASE"/>
    <property type="match status" value="1"/>
</dbReference>
<name>A0A552U9H8_9SPHN</name>